<sequence>MRKEGMERVSPVQLAYKRSWHDFAAAKDQNQQPQLHVSFAVGCKAKVFWSPSGTLYPKARGLSSQHSWEQAPCVFAARPCFSCPLNCKIPATTRQAWNETSYSYVDLVPLLFLHLHQFQIFVKKMPPSKNRSGSCLSMTR</sequence>
<proteinExistence type="predicted"/>
<comment type="caution">
    <text evidence="1">The sequence shown here is derived from an EMBL/GenBank/DDBJ whole genome shotgun (WGS) entry which is preliminary data.</text>
</comment>
<protein>
    <submittedName>
        <fullName evidence="1">Uncharacterized protein</fullName>
    </submittedName>
</protein>
<name>A0ABP0LIY6_9DINO</name>
<accession>A0ABP0LIY6</accession>
<gene>
    <name evidence="1" type="ORF">CCMP2556_LOCUS21288</name>
</gene>
<evidence type="ECO:0000313" key="2">
    <source>
        <dbReference type="Proteomes" id="UP001642484"/>
    </source>
</evidence>
<reference evidence="1 2" key="1">
    <citation type="submission" date="2024-02" db="EMBL/GenBank/DDBJ databases">
        <authorList>
            <person name="Chen Y."/>
            <person name="Shah S."/>
            <person name="Dougan E. K."/>
            <person name="Thang M."/>
            <person name="Chan C."/>
        </authorList>
    </citation>
    <scope>NUCLEOTIDE SEQUENCE [LARGE SCALE GENOMIC DNA]</scope>
</reference>
<dbReference type="EMBL" id="CAXAMN010012832">
    <property type="protein sequence ID" value="CAK9039115.1"/>
    <property type="molecule type" value="Genomic_DNA"/>
</dbReference>
<dbReference type="Proteomes" id="UP001642484">
    <property type="component" value="Unassembled WGS sequence"/>
</dbReference>
<organism evidence="1 2">
    <name type="scientific">Durusdinium trenchii</name>
    <dbReference type="NCBI Taxonomy" id="1381693"/>
    <lineage>
        <taxon>Eukaryota</taxon>
        <taxon>Sar</taxon>
        <taxon>Alveolata</taxon>
        <taxon>Dinophyceae</taxon>
        <taxon>Suessiales</taxon>
        <taxon>Symbiodiniaceae</taxon>
        <taxon>Durusdinium</taxon>
    </lineage>
</organism>
<keyword evidence="2" id="KW-1185">Reference proteome</keyword>
<evidence type="ECO:0000313" key="1">
    <source>
        <dbReference type="EMBL" id="CAK9039115.1"/>
    </source>
</evidence>